<keyword evidence="3" id="KW-0378">Hydrolase</keyword>
<dbReference type="GO" id="GO:0004725">
    <property type="term" value="F:protein tyrosine phosphatase activity"/>
    <property type="evidence" value="ECO:0007669"/>
    <property type="project" value="UniProtKB-EC"/>
</dbReference>
<dbReference type="Proteomes" id="UP000184121">
    <property type="component" value="Unassembled WGS sequence"/>
</dbReference>
<sequence>MLSFLKSKPYLKDLLTGNYVDIHSHLLPGIDDGAKTIGDTSKLAKCFQEMGVSQFITTPHISHYIWNNSPEAIIAKHAETKLLLEGENIKIPFQAAAEYFMDDWFETHFQNEKLLTLKDNYVLVEMSYMNAPVQLYKILFDLQVAGYIPVLAHPERYLFYHKNFNEYHKLKKAGCLFQLNLLAVVGYYGSEITKVAEELLKKGMYDFVGTDVHHNNHIASFKQKIKIENSNVPALKEIIANNQFFKF</sequence>
<dbReference type="PANTHER" id="PTHR39181">
    <property type="entry name" value="TYROSINE-PROTEIN PHOSPHATASE YWQE"/>
    <property type="match status" value="1"/>
</dbReference>
<dbReference type="PIRSF" id="PIRSF016557">
    <property type="entry name" value="Caps_synth_CpsB"/>
    <property type="match status" value="1"/>
</dbReference>
<dbReference type="STRING" id="29534.SAMN05444366_2671"/>
<name>A0A1M7GTJ0_9FLAO</name>
<accession>A0A1M7GTJ0</accession>
<evidence type="ECO:0000256" key="2">
    <source>
        <dbReference type="ARBA" id="ARBA00013064"/>
    </source>
</evidence>
<comment type="similarity">
    <text evidence="1">Belongs to the metallo-dependent hydrolases superfamily. CpsB/CapC family.</text>
</comment>
<comment type="catalytic activity">
    <reaction evidence="4">
        <text>O-phospho-L-tyrosyl-[protein] + H2O = L-tyrosyl-[protein] + phosphate</text>
        <dbReference type="Rhea" id="RHEA:10684"/>
        <dbReference type="Rhea" id="RHEA-COMP:10136"/>
        <dbReference type="Rhea" id="RHEA-COMP:20101"/>
        <dbReference type="ChEBI" id="CHEBI:15377"/>
        <dbReference type="ChEBI" id="CHEBI:43474"/>
        <dbReference type="ChEBI" id="CHEBI:46858"/>
        <dbReference type="ChEBI" id="CHEBI:61978"/>
        <dbReference type="EC" id="3.1.3.48"/>
    </reaction>
</comment>
<dbReference type="InterPro" id="IPR016195">
    <property type="entry name" value="Pol/histidinol_Pase-like"/>
</dbReference>
<proteinExistence type="inferred from homology"/>
<dbReference type="OrthoDB" id="9788539at2"/>
<dbReference type="EC" id="3.1.3.48" evidence="2"/>
<dbReference type="AlphaFoldDB" id="A0A1M7GTJ0"/>
<organism evidence="5 6">
    <name type="scientific">Flavobacterium saccharophilum</name>
    <dbReference type="NCBI Taxonomy" id="29534"/>
    <lineage>
        <taxon>Bacteria</taxon>
        <taxon>Pseudomonadati</taxon>
        <taxon>Bacteroidota</taxon>
        <taxon>Flavobacteriia</taxon>
        <taxon>Flavobacteriales</taxon>
        <taxon>Flavobacteriaceae</taxon>
        <taxon>Flavobacterium</taxon>
    </lineage>
</organism>
<evidence type="ECO:0000256" key="1">
    <source>
        <dbReference type="ARBA" id="ARBA00005750"/>
    </source>
</evidence>
<keyword evidence="6" id="KW-1185">Reference proteome</keyword>
<dbReference type="Gene3D" id="3.20.20.140">
    <property type="entry name" value="Metal-dependent hydrolases"/>
    <property type="match status" value="1"/>
</dbReference>
<dbReference type="GO" id="GO:0030145">
    <property type="term" value="F:manganese ion binding"/>
    <property type="evidence" value="ECO:0007669"/>
    <property type="project" value="InterPro"/>
</dbReference>
<gene>
    <name evidence="5" type="ORF">SAMN05444366_2671</name>
</gene>
<evidence type="ECO:0000256" key="4">
    <source>
        <dbReference type="ARBA" id="ARBA00051722"/>
    </source>
</evidence>
<dbReference type="RefSeq" id="WP_072973075.1">
    <property type="nucleotide sequence ID" value="NZ_FRBY01000003.1"/>
</dbReference>
<dbReference type="InterPro" id="IPR016667">
    <property type="entry name" value="Caps_polysacc_synth_CpsB/CapC"/>
</dbReference>
<dbReference type="Pfam" id="PF19567">
    <property type="entry name" value="CpsB_CapC"/>
    <property type="match status" value="1"/>
</dbReference>
<reference evidence="6" key="1">
    <citation type="submission" date="2016-11" db="EMBL/GenBank/DDBJ databases">
        <authorList>
            <person name="Varghese N."/>
            <person name="Submissions S."/>
        </authorList>
    </citation>
    <scope>NUCLEOTIDE SEQUENCE [LARGE SCALE GENOMIC DNA]</scope>
    <source>
        <strain evidence="6">DSM 1811</strain>
    </source>
</reference>
<dbReference type="SUPFAM" id="SSF89550">
    <property type="entry name" value="PHP domain-like"/>
    <property type="match status" value="1"/>
</dbReference>
<evidence type="ECO:0000313" key="5">
    <source>
        <dbReference type="EMBL" id="SHM19247.1"/>
    </source>
</evidence>
<dbReference type="PANTHER" id="PTHR39181:SF1">
    <property type="entry name" value="TYROSINE-PROTEIN PHOSPHATASE YWQE"/>
    <property type="match status" value="1"/>
</dbReference>
<evidence type="ECO:0000313" key="6">
    <source>
        <dbReference type="Proteomes" id="UP000184121"/>
    </source>
</evidence>
<evidence type="ECO:0000256" key="3">
    <source>
        <dbReference type="ARBA" id="ARBA00022801"/>
    </source>
</evidence>
<protein>
    <recommendedName>
        <fullName evidence="2">protein-tyrosine-phosphatase</fullName>
        <ecNumber evidence="2">3.1.3.48</ecNumber>
    </recommendedName>
</protein>
<dbReference type="EMBL" id="FRBY01000003">
    <property type="protein sequence ID" value="SHM19247.1"/>
    <property type="molecule type" value="Genomic_DNA"/>
</dbReference>